<dbReference type="EC" id="6.3.4.19" evidence="8"/>
<evidence type="ECO:0000313" key="11">
    <source>
        <dbReference type="Proteomes" id="UP000031397"/>
    </source>
</evidence>
<dbReference type="GeneID" id="74913833"/>
<dbReference type="RefSeq" id="WP_052236633.1">
    <property type="nucleotide sequence ID" value="NZ_JOJZ01000024.1"/>
</dbReference>
<dbReference type="Gene3D" id="3.40.50.620">
    <property type="entry name" value="HUPs"/>
    <property type="match status" value="1"/>
</dbReference>
<dbReference type="Pfam" id="PF01171">
    <property type="entry name" value="ATP_bind_3"/>
    <property type="match status" value="1"/>
</dbReference>
<dbReference type="NCBIfam" id="TIGR02432">
    <property type="entry name" value="lysidine_TilS_N"/>
    <property type="match status" value="1"/>
</dbReference>
<dbReference type="PANTHER" id="PTHR43033">
    <property type="entry name" value="TRNA(ILE)-LYSIDINE SYNTHASE-RELATED"/>
    <property type="match status" value="1"/>
</dbReference>
<comment type="caution">
    <text evidence="10">The sequence shown here is derived from an EMBL/GenBank/DDBJ whole genome shotgun (WGS) entry which is preliminary data.</text>
</comment>
<feature type="domain" description="Lysidine-tRNA(Ile) synthetase C-terminal" evidence="9">
    <location>
        <begin position="381"/>
        <end position="453"/>
    </location>
</feature>
<dbReference type="OrthoDB" id="9807403at2"/>
<evidence type="ECO:0000256" key="2">
    <source>
        <dbReference type="ARBA" id="ARBA00022490"/>
    </source>
</evidence>
<dbReference type="SMART" id="SM00977">
    <property type="entry name" value="TilS_C"/>
    <property type="match status" value="1"/>
</dbReference>
<comment type="caution">
    <text evidence="8">Lacks conserved residue(s) required for the propagation of feature annotation.</text>
</comment>
<sequence length="461" mass="53201">MNLQRQINSLINKEHWWNEAQPVVVGVSTGVDSMVLLNLLEHLPKLIKPRIIVAHVNHHLREQSTIEERFITEYCRNHHLELMVGNWDPNDIHSGIEARARQFRYHFFTKVMDEKGATILLTAHQANDQAETVLMKLIRSGNLMECQGIQPIRPFHNGKIIRPMLSFSKNNIRAYARSHGLVWYEDETNFGEEVLRNRIRNQILPNLMKENPQVISHLANFAKNLQSEIAGAEELASTFLQHQDLKVKNDRVSARSDLIKTDQLPILLRTLLKKLTTSVTLSDNQITEIMTLVKDFEKPQGKLQISNAYFFEKSYNSIMFFKQSPNNYDEDRDKSSFVVKLNTWNYDNNGFNFGIFDKNHVPKGKFDRVSYFDLATAQFPLSIRSGQPTDTIELKNGGHQSLRRLLINQKVPSEKRRHVKVLVDSKEQVLAIIGYKESRKSSPSATNGYELLVTRKDVTNE</sequence>
<keyword evidence="5" id="KW-0547">Nucleotide-binding</keyword>
<dbReference type="PANTHER" id="PTHR43033:SF1">
    <property type="entry name" value="TRNA(ILE)-LYSIDINE SYNTHASE-RELATED"/>
    <property type="match status" value="1"/>
</dbReference>
<dbReference type="InterPro" id="IPR012795">
    <property type="entry name" value="tRNA_Ile_lys_synt_N"/>
</dbReference>
<evidence type="ECO:0000256" key="8">
    <source>
        <dbReference type="HAMAP-Rule" id="MF_01161"/>
    </source>
</evidence>
<reference evidence="10 11" key="1">
    <citation type="submission" date="2014-06" db="EMBL/GenBank/DDBJ databases">
        <title>Functional and comparative genomic analyses of the Drosophila gut microbiota identify candidate symbiosis factors.</title>
        <authorList>
            <person name="Newell P.D."/>
            <person name="Chaston J.M."/>
            <person name="Douglas A.E."/>
        </authorList>
    </citation>
    <scope>NUCLEOTIDE SEQUENCE [LARGE SCALE GENOMIC DNA]</scope>
    <source>
        <strain evidence="10 11">DmCS_002</strain>
    </source>
</reference>
<evidence type="ECO:0000256" key="3">
    <source>
        <dbReference type="ARBA" id="ARBA00022598"/>
    </source>
</evidence>
<dbReference type="Proteomes" id="UP000031397">
    <property type="component" value="Unassembled WGS sequence"/>
</dbReference>
<dbReference type="InterPro" id="IPR012094">
    <property type="entry name" value="tRNA_Ile_lys_synt"/>
</dbReference>
<dbReference type="InterPro" id="IPR011063">
    <property type="entry name" value="TilS/TtcA_N"/>
</dbReference>
<dbReference type="GO" id="GO:0032267">
    <property type="term" value="F:tRNA(Ile)-lysidine synthase activity"/>
    <property type="evidence" value="ECO:0007669"/>
    <property type="project" value="UniProtKB-EC"/>
</dbReference>
<comment type="similarity">
    <text evidence="8">Belongs to the tRNA(Ile)-lysidine synthase family.</text>
</comment>
<dbReference type="AlphaFoldDB" id="A0A0C1PM57"/>
<organism evidence="10 11">
    <name type="scientific">Fructilactobacillus fructivorans</name>
    <dbReference type="NCBI Taxonomy" id="1614"/>
    <lineage>
        <taxon>Bacteria</taxon>
        <taxon>Bacillati</taxon>
        <taxon>Bacillota</taxon>
        <taxon>Bacilli</taxon>
        <taxon>Lactobacillales</taxon>
        <taxon>Lactobacillaceae</taxon>
        <taxon>Fructilactobacillus</taxon>
    </lineage>
</organism>
<evidence type="ECO:0000313" key="10">
    <source>
        <dbReference type="EMBL" id="KID41026.1"/>
    </source>
</evidence>
<evidence type="ECO:0000256" key="1">
    <source>
        <dbReference type="ARBA" id="ARBA00004496"/>
    </source>
</evidence>
<accession>A0A0C1PM57</accession>
<keyword evidence="4 8" id="KW-0819">tRNA processing</keyword>
<dbReference type="SUPFAM" id="SSF52402">
    <property type="entry name" value="Adenine nucleotide alpha hydrolases-like"/>
    <property type="match status" value="1"/>
</dbReference>
<keyword evidence="3 8" id="KW-0436">Ligase</keyword>
<dbReference type="CDD" id="cd01992">
    <property type="entry name" value="TilS_N"/>
    <property type="match status" value="1"/>
</dbReference>
<proteinExistence type="inferred from homology"/>
<protein>
    <recommendedName>
        <fullName evidence="8">tRNA(Ile)-lysidine synthase</fullName>
        <ecNumber evidence="8">6.3.4.19</ecNumber>
    </recommendedName>
    <alternativeName>
        <fullName evidence="8">tRNA(Ile)-2-lysyl-cytidine synthase</fullName>
    </alternativeName>
    <alternativeName>
        <fullName evidence="8">tRNA(Ile)-lysidine synthetase</fullName>
    </alternativeName>
</protein>
<keyword evidence="6" id="KW-0067">ATP-binding</keyword>
<dbReference type="InterPro" id="IPR014729">
    <property type="entry name" value="Rossmann-like_a/b/a_fold"/>
</dbReference>
<dbReference type="EMBL" id="JOJZ01000024">
    <property type="protein sequence ID" value="KID41026.1"/>
    <property type="molecule type" value="Genomic_DNA"/>
</dbReference>
<evidence type="ECO:0000256" key="5">
    <source>
        <dbReference type="ARBA" id="ARBA00022741"/>
    </source>
</evidence>
<keyword evidence="11" id="KW-1185">Reference proteome</keyword>
<dbReference type="SUPFAM" id="SSF56037">
    <property type="entry name" value="PheT/TilS domain"/>
    <property type="match status" value="1"/>
</dbReference>
<dbReference type="PATRIC" id="fig|1614.7.peg.1111"/>
<evidence type="ECO:0000256" key="4">
    <source>
        <dbReference type="ARBA" id="ARBA00022694"/>
    </source>
</evidence>
<dbReference type="HAMAP" id="MF_01161">
    <property type="entry name" value="tRNA_Ile_lys_synt"/>
    <property type="match status" value="1"/>
</dbReference>
<dbReference type="InterPro" id="IPR012796">
    <property type="entry name" value="Lysidine-tRNA-synth_C"/>
</dbReference>
<gene>
    <name evidence="8" type="primary">tilS</name>
    <name evidence="10" type="ORF">LfDm3_1172</name>
</gene>
<comment type="catalytic activity">
    <reaction evidence="7 8">
        <text>cytidine(34) in tRNA(Ile2) + L-lysine + ATP = lysidine(34) in tRNA(Ile2) + AMP + diphosphate + H(+)</text>
        <dbReference type="Rhea" id="RHEA:43744"/>
        <dbReference type="Rhea" id="RHEA-COMP:10625"/>
        <dbReference type="Rhea" id="RHEA-COMP:10670"/>
        <dbReference type="ChEBI" id="CHEBI:15378"/>
        <dbReference type="ChEBI" id="CHEBI:30616"/>
        <dbReference type="ChEBI" id="CHEBI:32551"/>
        <dbReference type="ChEBI" id="CHEBI:33019"/>
        <dbReference type="ChEBI" id="CHEBI:82748"/>
        <dbReference type="ChEBI" id="CHEBI:83665"/>
        <dbReference type="ChEBI" id="CHEBI:456215"/>
        <dbReference type="EC" id="6.3.4.19"/>
    </reaction>
</comment>
<comment type="function">
    <text evidence="8">Ligates lysine onto the cytidine present at position 34 of the AUA codon-specific tRNA(Ile) that contains the anticodon CAU, in an ATP-dependent manner. Cytidine is converted to lysidine, thus changing the amino acid specificity of the tRNA from methionine to isoleucine.</text>
</comment>
<name>A0A0C1PM57_9LACO</name>
<keyword evidence="2 8" id="KW-0963">Cytoplasm</keyword>
<comment type="subcellular location">
    <subcellularLocation>
        <location evidence="1 8">Cytoplasm</location>
    </subcellularLocation>
</comment>
<dbReference type="Pfam" id="PF11734">
    <property type="entry name" value="TilS_C"/>
    <property type="match status" value="1"/>
</dbReference>
<evidence type="ECO:0000256" key="6">
    <source>
        <dbReference type="ARBA" id="ARBA00022840"/>
    </source>
</evidence>
<dbReference type="GO" id="GO:0005737">
    <property type="term" value="C:cytoplasm"/>
    <property type="evidence" value="ECO:0007669"/>
    <property type="project" value="UniProtKB-SubCell"/>
</dbReference>
<dbReference type="GO" id="GO:0006400">
    <property type="term" value="P:tRNA modification"/>
    <property type="evidence" value="ECO:0007669"/>
    <property type="project" value="UniProtKB-UniRule"/>
</dbReference>
<dbReference type="GO" id="GO:0005524">
    <property type="term" value="F:ATP binding"/>
    <property type="evidence" value="ECO:0007669"/>
    <property type="project" value="UniProtKB-KW"/>
</dbReference>
<evidence type="ECO:0000259" key="9">
    <source>
        <dbReference type="SMART" id="SM00977"/>
    </source>
</evidence>
<evidence type="ECO:0000256" key="7">
    <source>
        <dbReference type="ARBA" id="ARBA00048539"/>
    </source>
</evidence>
<dbReference type="NCBIfam" id="TIGR02433">
    <property type="entry name" value="lysidine_TilS_C"/>
    <property type="match status" value="1"/>
</dbReference>